<dbReference type="EMBL" id="HBGN01025480">
    <property type="protein sequence ID" value="CAD9340538.1"/>
    <property type="molecule type" value="Transcribed_RNA"/>
</dbReference>
<organism evidence="3">
    <name type="scientific">Ditylum brightwellii</name>
    <dbReference type="NCBI Taxonomy" id="49249"/>
    <lineage>
        <taxon>Eukaryota</taxon>
        <taxon>Sar</taxon>
        <taxon>Stramenopiles</taxon>
        <taxon>Ochrophyta</taxon>
        <taxon>Bacillariophyta</taxon>
        <taxon>Mediophyceae</taxon>
        <taxon>Lithodesmiophycidae</taxon>
        <taxon>Lithodesmiales</taxon>
        <taxon>Lithodesmiaceae</taxon>
        <taxon>Ditylum</taxon>
    </lineage>
</organism>
<evidence type="ECO:0000256" key="2">
    <source>
        <dbReference type="SAM" id="MobiDB-lite"/>
    </source>
</evidence>
<reference evidence="3" key="1">
    <citation type="submission" date="2021-01" db="EMBL/GenBank/DDBJ databases">
        <authorList>
            <person name="Corre E."/>
            <person name="Pelletier E."/>
            <person name="Niang G."/>
            <person name="Scheremetjew M."/>
            <person name="Finn R."/>
            <person name="Kale V."/>
            <person name="Holt S."/>
            <person name="Cochrane G."/>
            <person name="Meng A."/>
            <person name="Brown T."/>
            <person name="Cohen L."/>
        </authorList>
    </citation>
    <scope>NUCLEOTIDE SEQUENCE</scope>
    <source>
        <strain evidence="3">Pop2</strain>
    </source>
</reference>
<evidence type="ECO:0000256" key="1">
    <source>
        <dbReference type="SAM" id="Coils"/>
    </source>
</evidence>
<keyword evidence="1" id="KW-0175">Coiled coil</keyword>
<evidence type="ECO:0000313" key="3">
    <source>
        <dbReference type="EMBL" id="CAD9340538.1"/>
    </source>
</evidence>
<name>A0A6U3S6H6_9STRA</name>
<feature type="compositionally biased region" description="Polar residues" evidence="2">
    <location>
        <begin position="296"/>
        <end position="307"/>
    </location>
</feature>
<accession>A0A6U3S6H6</accession>
<feature type="coiled-coil region" evidence="1">
    <location>
        <begin position="163"/>
        <end position="190"/>
    </location>
</feature>
<proteinExistence type="predicted"/>
<protein>
    <submittedName>
        <fullName evidence="3">Uncharacterized protein</fullName>
    </submittedName>
</protein>
<gene>
    <name evidence="3" type="ORF">DBRI1063_LOCUS16320</name>
</gene>
<sequence length="377" mass="41279">MTAQKTKLRGEIMLLDREVKNHQKKFGLELYDHVQPLSSTQEFFSSDDLLTTTLRPPLLKAQREIAALEIKQGKVKEKIAQAEVTRKSAFPIPASTWQEKVRNAGKSARMAGNETKLKAELSMILVQVKDHKQKFGQEFFMALRELEDSRGWLPTDRNIRSLYDNTCRDVEDLKAKRNNKEQKIIELGGEPIPDPSMKGRKAVNVKSVSDLSLDDDVSDNMNSASNSSGMFVLSNPSATTETAFNAQQPESLSINPLSLPETDTNFSFRGSFPHAESFGENNTEGVHIPADPMPTPDTNDFSCSTSFPDEGSFLGKNNTGGAPVATESVTATVNGSSINADISSILNGVQNTSVSSTTYGFASNKDGDDADLSDLLY</sequence>
<dbReference type="AlphaFoldDB" id="A0A6U3S6H6"/>
<feature type="region of interest" description="Disordered" evidence="2">
    <location>
        <begin position="278"/>
        <end position="319"/>
    </location>
</feature>